<dbReference type="Pfam" id="PF13895">
    <property type="entry name" value="Ig_2"/>
    <property type="match status" value="1"/>
</dbReference>
<feature type="domain" description="Ig-like" evidence="14">
    <location>
        <begin position="36"/>
        <end position="129"/>
    </location>
</feature>
<evidence type="ECO:0000259" key="14">
    <source>
        <dbReference type="PROSITE" id="PS50835"/>
    </source>
</evidence>
<dbReference type="FunFam" id="2.60.40.10:FF:000357">
    <property type="entry name" value="Fc receptor like 1"/>
    <property type="match status" value="1"/>
</dbReference>
<dbReference type="InterPro" id="IPR003599">
    <property type="entry name" value="Ig_sub"/>
</dbReference>
<dbReference type="PANTHER" id="PTHR46013:SF4">
    <property type="entry name" value="B-CELL RECEPTOR CD22-RELATED"/>
    <property type="match status" value="1"/>
</dbReference>
<keyword evidence="7 13" id="KW-0472">Membrane</keyword>
<evidence type="ECO:0000256" key="8">
    <source>
        <dbReference type="ARBA" id="ARBA00023157"/>
    </source>
</evidence>
<dbReference type="KEGG" id="mcal:110291578"/>
<keyword evidence="3 13" id="KW-0812">Transmembrane</keyword>
<keyword evidence="6 13" id="KW-1133">Transmembrane helix</keyword>
<evidence type="ECO:0000256" key="1">
    <source>
        <dbReference type="ARBA" id="ARBA00004251"/>
    </source>
</evidence>
<keyword evidence="10" id="KW-0325">Glycoprotein</keyword>
<feature type="transmembrane region" description="Helical" evidence="13">
    <location>
        <begin position="242"/>
        <end position="263"/>
    </location>
</feature>
<protein>
    <submittedName>
        <fullName evidence="16">Fc receptor-like protein 1 isoform X1</fullName>
    </submittedName>
</protein>
<comment type="subcellular location">
    <subcellularLocation>
        <location evidence="1">Cell membrane</location>
        <topology evidence="1">Single-pass type I membrane protein</topology>
    </subcellularLocation>
</comment>
<dbReference type="SUPFAM" id="SSF48726">
    <property type="entry name" value="Immunoglobulin"/>
    <property type="match status" value="2"/>
</dbReference>
<evidence type="ECO:0000256" key="2">
    <source>
        <dbReference type="ARBA" id="ARBA00022475"/>
    </source>
</evidence>
<evidence type="ECO:0000313" key="16">
    <source>
        <dbReference type="RefSeq" id="XP_021014450.1"/>
    </source>
</evidence>
<accession>A0A6P5PFS6</accession>
<name>A0A6P5PFS6_MUSCR</name>
<dbReference type="PANTHER" id="PTHR46013">
    <property type="entry name" value="VASCULAR CELL ADHESION MOLECULE 1"/>
    <property type="match status" value="1"/>
</dbReference>
<feature type="region of interest" description="Disordered" evidence="12">
    <location>
        <begin position="272"/>
        <end position="298"/>
    </location>
</feature>
<organism evidence="15 16">
    <name type="scientific">Mus caroli</name>
    <name type="common">Ryukyu mouse</name>
    <name type="synonym">Ricefield mouse</name>
    <dbReference type="NCBI Taxonomy" id="10089"/>
    <lineage>
        <taxon>Eukaryota</taxon>
        <taxon>Metazoa</taxon>
        <taxon>Chordata</taxon>
        <taxon>Craniata</taxon>
        <taxon>Vertebrata</taxon>
        <taxon>Euteleostomi</taxon>
        <taxon>Mammalia</taxon>
        <taxon>Eutheria</taxon>
        <taxon>Euarchontoglires</taxon>
        <taxon>Glires</taxon>
        <taxon>Rodentia</taxon>
        <taxon>Myomorpha</taxon>
        <taxon>Muroidea</taxon>
        <taxon>Muridae</taxon>
        <taxon>Murinae</taxon>
        <taxon>Mus</taxon>
        <taxon>Mus</taxon>
    </lineage>
</organism>
<evidence type="ECO:0000256" key="5">
    <source>
        <dbReference type="ARBA" id="ARBA00022737"/>
    </source>
</evidence>
<evidence type="ECO:0000256" key="4">
    <source>
        <dbReference type="ARBA" id="ARBA00022729"/>
    </source>
</evidence>
<feature type="domain" description="Ig-like" evidence="14">
    <location>
        <begin position="137"/>
        <end position="220"/>
    </location>
</feature>
<keyword evidence="5" id="KW-0677">Repeat</keyword>
<evidence type="ECO:0000256" key="11">
    <source>
        <dbReference type="ARBA" id="ARBA00023319"/>
    </source>
</evidence>
<dbReference type="GeneID" id="110291578"/>
<proteinExistence type="predicted"/>
<gene>
    <name evidence="16" type="primary">LOC110291578</name>
</gene>
<evidence type="ECO:0000256" key="6">
    <source>
        <dbReference type="ARBA" id="ARBA00022989"/>
    </source>
</evidence>
<keyword evidence="15" id="KW-1185">Reference proteome</keyword>
<evidence type="ECO:0000256" key="7">
    <source>
        <dbReference type="ARBA" id="ARBA00023136"/>
    </source>
</evidence>
<dbReference type="GO" id="GO:0005886">
    <property type="term" value="C:plasma membrane"/>
    <property type="evidence" value="ECO:0007669"/>
    <property type="project" value="UniProtKB-SubCell"/>
</dbReference>
<keyword evidence="11" id="KW-0393">Immunoglobulin domain</keyword>
<feature type="compositionally biased region" description="Polar residues" evidence="12">
    <location>
        <begin position="278"/>
        <end position="290"/>
    </location>
</feature>
<evidence type="ECO:0000313" key="15">
    <source>
        <dbReference type="Proteomes" id="UP000515126"/>
    </source>
</evidence>
<evidence type="ECO:0000256" key="3">
    <source>
        <dbReference type="ARBA" id="ARBA00022692"/>
    </source>
</evidence>
<keyword evidence="9" id="KW-0675">Receptor</keyword>
<evidence type="ECO:0000256" key="10">
    <source>
        <dbReference type="ARBA" id="ARBA00023180"/>
    </source>
</evidence>
<dbReference type="PROSITE" id="PS50835">
    <property type="entry name" value="IG_LIKE"/>
    <property type="match status" value="2"/>
</dbReference>
<keyword evidence="2" id="KW-1003">Cell membrane</keyword>
<reference evidence="16" key="1">
    <citation type="submission" date="2025-08" db="UniProtKB">
        <authorList>
            <consortium name="RefSeq"/>
        </authorList>
    </citation>
    <scope>IDENTIFICATION</scope>
</reference>
<keyword evidence="4" id="KW-0732">Signal</keyword>
<dbReference type="Gene3D" id="2.60.40.10">
    <property type="entry name" value="Immunoglobulins"/>
    <property type="match status" value="2"/>
</dbReference>
<dbReference type="FunFam" id="2.60.40.10:FF:000592">
    <property type="entry name" value="Fc receptor like 1"/>
    <property type="match status" value="1"/>
</dbReference>
<evidence type="ECO:0000256" key="13">
    <source>
        <dbReference type="SAM" id="Phobius"/>
    </source>
</evidence>
<keyword evidence="8" id="KW-1015">Disulfide bond</keyword>
<dbReference type="InterPro" id="IPR007110">
    <property type="entry name" value="Ig-like_dom"/>
</dbReference>
<dbReference type="InterPro" id="IPR036179">
    <property type="entry name" value="Ig-like_dom_sf"/>
</dbReference>
<dbReference type="SMART" id="SM00409">
    <property type="entry name" value="IG"/>
    <property type="match status" value="2"/>
</dbReference>
<dbReference type="InterPro" id="IPR013783">
    <property type="entry name" value="Ig-like_fold"/>
</dbReference>
<dbReference type="AlphaFoldDB" id="A0A6P5PFS6"/>
<dbReference type="CDD" id="cd00096">
    <property type="entry name" value="Ig"/>
    <property type="match status" value="1"/>
</dbReference>
<evidence type="ECO:0000256" key="9">
    <source>
        <dbReference type="ARBA" id="ARBA00023170"/>
    </source>
</evidence>
<evidence type="ECO:0000256" key="12">
    <source>
        <dbReference type="SAM" id="MobiDB-lite"/>
    </source>
</evidence>
<sequence>MLPWLLLLICGATQFSVNNTAFSLQLDEMLSLPCEPAGISDVSLKTRPPGGWVMEGDKLVLICSVDRVTGNITYFWYRGALGFHLETKTQPALTAEFEISDMKQSDADQYYCAANDGHDPIPSELVSVHVRVPVSRPVLTFGDSGTQAVLGDLVELHCKAPRGSPPIFYQFYHESIILGNSSAPSGGGASFNFSLTAEHSGNFSCEASNGQGAQRSEVVALNLTGLSLVPTENGISHLSLGLTGWLLGCLGPITMALIFCYWLKRKIGRQSEDPLRNPPQTVLQGSTYPQTPGPRQPEPLYENVNVVSGDEVYSLVYHTPQVLEPAAAQHVRTHGASESFQVSSGLYSKPRIDIAYMDYEEAM</sequence>
<dbReference type="Proteomes" id="UP000515126">
    <property type="component" value="Chromosome 3"/>
</dbReference>
<dbReference type="RefSeq" id="XP_021014450.1">
    <property type="nucleotide sequence ID" value="XM_021158791.1"/>
</dbReference>